<accession>A0ACC1U373</accession>
<dbReference type="EMBL" id="MU795056">
    <property type="protein sequence ID" value="KAJ3811497.1"/>
    <property type="molecule type" value="Genomic_DNA"/>
</dbReference>
<evidence type="ECO:0000313" key="1">
    <source>
        <dbReference type="EMBL" id="KAJ3811497.1"/>
    </source>
</evidence>
<name>A0ACC1U373_9AGAR</name>
<reference evidence="1" key="1">
    <citation type="submission" date="2022-09" db="EMBL/GenBank/DDBJ databases">
        <title>A Global Phylogenomic Analysis of the Shiitake Genus Lentinula.</title>
        <authorList>
            <consortium name="DOE Joint Genome Institute"/>
            <person name="Sierra-Patev S."/>
            <person name="Min B."/>
            <person name="Naranjo-Ortiz M."/>
            <person name="Looney B."/>
            <person name="Konkel Z."/>
            <person name="Slot J.C."/>
            <person name="Sakamoto Y."/>
            <person name="Steenwyk J.L."/>
            <person name="Rokas A."/>
            <person name="Carro J."/>
            <person name="Camarero S."/>
            <person name="Ferreira P."/>
            <person name="Molpeceres G."/>
            <person name="Ruiz-Duenas F.J."/>
            <person name="Serrano A."/>
            <person name="Henrissat B."/>
            <person name="Drula E."/>
            <person name="Hughes K.W."/>
            <person name="Mata J.L."/>
            <person name="Ishikawa N.K."/>
            <person name="Vargas-Isla R."/>
            <person name="Ushijima S."/>
            <person name="Smith C.A."/>
            <person name="Ahrendt S."/>
            <person name="Andreopoulos W."/>
            <person name="He G."/>
            <person name="Labutti K."/>
            <person name="Lipzen A."/>
            <person name="Ng V."/>
            <person name="Riley R."/>
            <person name="Sandor L."/>
            <person name="Barry K."/>
            <person name="Martinez A.T."/>
            <person name="Xiao Y."/>
            <person name="Gibbons J.G."/>
            <person name="Terashima K."/>
            <person name="Grigoriev I.V."/>
            <person name="Hibbett D.S."/>
        </authorList>
    </citation>
    <scope>NUCLEOTIDE SEQUENCE</scope>
    <source>
        <strain evidence="1">TMI1499</strain>
    </source>
</reference>
<sequence>MPAPAVYVIAVLGTVAAGFAFKEYVYDPHIKPKVRQWQMEFAAGREARRRRRMPVAVSVPVNHHTDTDDSDDESGSGKSRGYEMETLSPTQGRYRKLENWHPVYYLRYNFEEEEHCKYLNDARRFTIFNPAVIIDAGR</sequence>
<gene>
    <name evidence="1" type="ORF">F5876DRAFT_64717</name>
</gene>
<comment type="caution">
    <text evidence="1">The sequence shown here is derived from an EMBL/GenBank/DDBJ whole genome shotgun (WGS) entry which is preliminary data.</text>
</comment>
<dbReference type="Proteomes" id="UP001163835">
    <property type="component" value="Unassembled WGS sequence"/>
</dbReference>
<evidence type="ECO:0000313" key="2">
    <source>
        <dbReference type="Proteomes" id="UP001163835"/>
    </source>
</evidence>
<keyword evidence="2" id="KW-1185">Reference proteome</keyword>
<protein>
    <submittedName>
        <fullName evidence="1">Uncharacterized protein</fullName>
    </submittedName>
</protein>
<organism evidence="1 2">
    <name type="scientific">Lentinula aff. lateritia</name>
    <dbReference type="NCBI Taxonomy" id="2804960"/>
    <lineage>
        <taxon>Eukaryota</taxon>
        <taxon>Fungi</taxon>
        <taxon>Dikarya</taxon>
        <taxon>Basidiomycota</taxon>
        <taxon>Agaricomycotina</taxon>
        <taxon>Agaricomycetes</taxon>
        <taxon>Agaricomycetidae</taxon>
        <taxon>Agaricales</taxon>
        <taxon>Marasmiineae</taxon>
        <taxon>Omphalotaceae</taxon>
        <taxon>Lentinula</taxon>
    </lineage>
</organism>
<proteinExistence type="predicted"/>